<evidence type="ECO:0000313" key="2">
    <source>
        <dbReference type="Proteomes" id="UP000308886"/>
    </source>
</evidence>
<organism evidence="1 2">
    <name type="scientific">Palleniella muris</name>
    <dbReference type="NCBI Taxonomy" id="3038145"/>
    <lineage>
        <taxon>Bacteria</taxon>
        <taxon>Pseudomonadati</taxon>
        <taxon>Bacteroidota</taxon>
        <taxon>Bacteroidia</taxon>
        <taxon>Bacteroidales</taxon>
        <taxon>Prevotellaceae</taxon>
        <taxon>Palleniella</taxon>
    </lineage>
</organism>
<reference evidence="1" key="1">
    <citation type="submission" date="2019-04" db="EMBL/GenBank/DDBJ databases">
        <title>Microbes associate with the intestines of laboratory mice.</title>
        <authorList>
            <person name="Navarre W."/>
            <person name="Wong E."/>
            <person name="Huang K."/>
            <person name="Tropini C."/>
            <person name="Ng K."/>
            <person name="Yu B."/>
        </authorList>
    </citation>
    <scope>NUCLEOTIDE SEQUENCE</scope>
    <source>
        <strain evidence="1">NM73_A23</strain>
    </source>
</reference>
<gene>
    <name evidence="1" type="ORF">E5358_00440</name>
</gene>
<evidence type="ECO:0000313" key="1">
    <source>
        <dbReference type="EMBL" id="TGX84141.1"/>
    </source>
</evidence>
<proteinExistence type="predicted"/>
<dbReference type="Proteomes" id="UP000308886">
    <property type="component" value="Unassembled WGS sequence"/>
</dbReference>
<comment type="caution">
    <text evidence="1">The sequence shown here is derived from an EMBL/GenBank/DDBJ whole genome shotgun (WGS) entry which is preliminary data.</text>
</comment>
<protein>
    <submittedName>
        <fullName evidence="1">Uncharacterized protein</fullName>
    </submittedName>
</protein>
<accession>A0AC61QU63</accession>
<name>A0AC61QU63_9BACT</name>
<keyword evidence="2" id="KW-1185">Reference proteome</keyword>
<dbReference type="EMBL" id="SRZC01000001">
    <property type="protein sequence ID" value="TGX84141.1"/>
    <property type="molecule type" value="Genomic_DNA"/>
</dbReference>
<sequence length="177" mass="20159">MKDDELIITNEEELAVSDDTAAPVAQKKGRAASDRGTAESDAEKAELQKPQPTFREALAKEIHEEDTKQGHDISVIKILGGDFFTAQILRRQVWLMLLIACFVVFYISNRYSCQKSLLEIDKLKKELKDVKYKALSTSSRLTEISRQSHVFDRLKENRDSTLHIADQPPFIIQVPEQ</sequence>